<keyword evidence="7 9" id="KW-0129">CBS domain</keyword>
<organism evidence="14 15">
    <name type="scientific">Barnesiella viscericola</name>
    <dbReference type="NCBI Taxonomy" id="397865"/>
    <lineage>
        <taxon>Bacteria</taxon>
        <taxon>Pseudomonadati</taxon>
        <taxon>Bacteroidota</taxon>
        <taxon>Bacteroidia</taxon>
        <taxon>Bacteroidales</taxon>
        <taxon>Barnesiellaceae</taxon>
        <taxon>Barnesiella</taxon>
    </lineage>
</organism>
<dbReference type="InterPro" id="IPR016169">
    <property type="entry name" value="FAD-bd_PCMH_sub2"/>
</dbReference>
<keyword evidence="6 10" id="KW-1133">Transmembrane helix</keyword>
<gene>
    <name evidence="14" type="primary">gldE</name>
    <name evidence="14" type="ORF">K8U91_00875</name>
</gene>
<dbReference type="InterPro" id="IPR002550">
    <property type="entry name" value="CNNM"/>
</dbReference>
<evidence type="ECO:0000259" key="12">
    <source>
        <dbReference type="PROSITE" id="PS51371"/>
    </source>
</evidence>
<dbReference type="InterPro" id="IPR019862">
    <property type="entry name" value="Motility-assoc_prot_GldE"/>
</dbReference>
<dbReference type="SUPFAM" id="SSF54631">
    <property type="entry name" value="CBS-domain pair"/>
    <property type="match status" value="1"/>
</dbReference>
<dbReference type="GO" id="GO:0005886">
    <property type="term" value="C:plasma membrane"/>
    <property type="evidence" value="ECO:0007669"/>
    <property type="project" value="UniProtKB-SubCell"/>
</dbReference>
<dbReference type="PANTHER" id="PTHR22777">
    <property type="entry name" value="HEMOLYSIN-RELATED"/>
    <property type="match status" value="1"/>
</dbReference>
<dbReference type="CDD" id="cd04590">
    <property type="entry name" value="CBS_pair_CorC_HlyC_assoc"/>
    <property type="match status" value="1"/>
</dbReference>
<comment type="similarity">
    <text evidence="2">Belongs to the UPF0053 family.</text>
</comment>
<evidence type="ECO:0000256" key="8">
    <source>
        <dbReference type="ARBA" id="ARBA00023136"/>
    </source>
</evidence>
<evidence type="ECO:0000313" key="14">
    <source>
        <dbReference type="EMBL" id="HJG88016.1"/>
    </source>
</evidence>
<feature type="domain" description="CBS" evidence="12">
    <location>
        <begin position="222"/>
        <end position="281"/>
    </location>
</feature>
<evidence type="ECO:0000256" key="5">
    <source>
        <dbReference type="ARBA" id="ARBA00022737"/>
    </source>
</evidence>
<reference evidence="14" key="1">
    <citation type="journal article" date="2021" name="PeerJ">
        <title>Extensive microbial diversity within the chicken gut microbiome revealed by metagenomics and culture.</title>
        <authorList>
            <person name="Gilroy R."/>
            <person name="Ravi A."/>
            <person name="Getino M."/>
            <person name="Pursley I."/>
            <person name="Horton D.L."/>
            <person name="Alikhan N.F."/>
            <person name="Baker D."/>
            <person name="Gharbi K."/>
            <person name="Hall N."/>
            <person name="Watson M."/>
            <person name="Adriaenssens E.M."/>
            <person name="Foster-Nyarko E."/>
            <person name="Jarju S."/>
            <person name="Secka A."/>
            <person name="Antonio M."/>
            <person name="Oren A."/>
            <person name="Chaudhuri R.R."/>
            <person name="La Ragione R."/>
            <person name="Hildebrand F."/>
            <person name="Pallen M.J."/>
        </authorList>
    </citation>
    <scope>NUCLEOTIDE SEQUENCE</scope>
    <source>
        <strain evidence="14">CHK121-7720</strain>
    </source>
</reference>
<evidence type="ECO:0000256" key="2">
    <source>
        <dbReference type="ARBA" id="ARBA00006337"/>
    </source>
</evidence>
<dbReference type="PANTHER" id="PTHR22777:SF32">
    <property type="entry name" value="UPF0053 INNER MEMBRANE PROTEIN YFJD"/>
    <property type="match status" value="1"/>
</dbReference>
<evidence type="ECO:0000256" key="9">
    <source>
        <dbReference type="PROSITE-ProRule" id="PRU00703"/>
    </source>
</evidence>
<dbReference type="Proteomes" id="UP000757103">
    <property type="component" value="Unassembled WGS sequence"/>
</dbReference>
<evidence type="ECO:0000256" key="4">
    <source>
        <dbReference type="ARBA" id="ARBA00022692"/>
    </source>
</evidence>
<keyword evidence="5" id="KW-0677">Repeat</keyword>
<feature type="transmembrane region" description="Helical" evidence="11">
    <location>
        <begin position="20"/>
        <end position="41"/>
    </location>
</feature>
<dbReference type="GO" id="GO:0050660">
    <property type="term" value="F:flavin adenine dinucleotide binding"/>
    <property type="evidence" value="ECO:0007669"/>
    <property type="project" value="InterPro"/>
</dbReference>
<dbReference type="InterPro" id="IPR005170">
    <property type="entry name" value="Transptr-assoc_dom"/>
</dbReference>
<dbReference type="NCBIfam" id="TIGR03520">
    <property type="entry name" value="GldE"/>
    <property type="match status" value="1"/>
</dbReference>
<evidence type="ECO:0000256" key="10">
    <source>
        <dbReference type="PROSITE-ProRule" id="PRU01193"/>
    </source>
</evidence>
<dbReference type="FunFam" id="3.10.580.10:FF:000002">
    <property type="entry name" value="Magnesium/cobalt efflux protein CorC"/>
    <property type="match status" value="1"/>
</dbReference>
<dbReference type="Pfam" id="PF03471">
    <property type="entry name" value="CorC_HlyC"/>
    <property type="match status" value="1"/>
</dbReference>
<evidence type="ECO:0000313" key="15">
    <source>
        <dbReference type="Proteomes" id="UP000757103"/>
    </source>
</evidence>
<dbReference type="Pfam" id="PF01595">
    <property type="entry name" value="CNNM"/>
    <property type="match status" value="1"/>
</dbReference>
<accession>A0A921MQ15</accession>
<dbReference type="Gene3D" id="3.30.465.10">
    <property type="match status" value="1"/>
</dbReference>
<evidence type="ECO:0000259" key="13">
    <source>
        <dbReference type="PROSITE" id="PS51846"/>
    </source>
</evidence>
<comment type="caution">
    <text evidence="14">The sequence shown here is derived from an EMBL/GenBank/DDBJ whole genome shotgun (WGS) entry which is preliminary data.</text>
</comment>
<comment type="subcellular location">
    <subcellularLocation>
        <location evidence="1">Cell membrane</location>
        <topology evidence="1">Multi-pass membrane protein</topology>
    </subcellularLocation>
</comment>
<dbReference type="Pfam" id="PF00571">
    <property type="entry name" value="CBS"/>
    <property type="match status" value="2"/>
</dbReference>
<dbReference type="InterPro" id="IPR044751">
    <property type="entry name" value="Ion_transp-like_CBS"/>
</dbReference>
<dbReference type="EMBL" id="DYUD01000006">
    <property type="protein sequence ID" value="HJG88016.1"/>
    <property type="molecule type" value="Genomic_DNA"/>
</dbReference>
<feature type="transmembrane region" description="Helical" evidence="11">
    <location>
        <begin position="77"/>
        <end position="102"/>
    </location>
</feature>
<dbReference type="RefSeq" id="WP_273305123.1">
    <property type="nucleotide sequence ID" value="NZ_DYUD01000006.1"/>
</dbReference>
<dbReference type="SMART" id="SM00116">
    <property type="entry name" value="CBS"/>
    <property type="match status" value="2"/>
</dbReference>
<dbReference type="AlphaFoldDB" id="A0A921MQ15"/>
<dbReference type="InterPro" id="IPR046342">
    <property type="entry name" value="CBS_dom_sf"/>
</dbReference>
<keyword evidence="4 10" id="KW-0812">Transmembrane</keyword>
<feature type="domain" description="CNNM transmembrane" evidence="13">
    <location>
        <begin position="18"/>
        <end position="207"/>
    </location>
</feature>
<reference evidence="14" key="2">
    <citation type="submission" date="2021-09" db="EMBL/GenBank/DDBJ databases">
        <authorList>
            <person name="Gilroy R."/>
        </authorList>
    </citation>
    <scope>NUCLEOTIDE SEQUENCE</scope>
    <source>
        <strain evidence="14">CHK121-7720</strain>
    </source>
</reference>
<protein>
    <submittedName>
        <fullName evidence="14">Gliding motility-associated protein GldE</fullName>
    </submittedName>
</protein>
<dbReference type="PROSITE" id="PS51371">
    <property type="entry name" value="CBS"/>
    <property type="match status" value="2"/>
</dbReference>
<dbReference type="InterPro" id="IPR000644">
    <property type="entry name" value="CBS_dom"/>
</dbReference>
<dbReference type="SUPFAM" id="SSF56176">
    <property type="entry name" value="FAD-binding/transporter-associated domain-like"/>
    <property type="match status" value="1"/>
</dbReference>
<evidence type="ECO:0000256" key="7">
    <source>
        <dbReference type="ARBA" id="ARBA00023122"/>
    </source>
</evidence>
<evidence type="ECO:0000256" key="1">
    <source>
        <dbReference type="ARBA" id="ARBA00004651"/>
    </source>
</evidence>
<keyword evidence="3" id="KW-1003">Cell membrane</keyword>
<evidence type="ECO:0000256" key="3">
    <source>
        <dbReference type="ARBA" id="ARBA00022475"/>
    </source>
</evidence>
<feature type="domain" description="CBS" evidence="12">
    <location>
        <begin position="286"/>
        <end position="343"/>
    </location>
</feature>
<evidence type="ECO:0000256" key="11">
    <source>
        <dbReference type="SAM" id="Phobius"/>
    </source>
</evidence>
<dbReference type="PROSITE" id="PS51846">
    <property type="entry name" value="CNNM"/>
    <property type="match status" value="1"/>
</dbReference>
<proteinExistence type="inferred from homology"/>
<evidence type="ECO:0000256" key="6">
    <source>
        <dbReference type="ARBA" id="ARBA00022989"/>
    </source>
</evidence>
<dbReference type="InterPro" id="IPR036318">
    <property type="entry name" value="FAD-bd_PCMH-like_sf"/>
</dbReference>
<dbReference type="SMART" id="SM01091">
    <property type="entry name" value="CorC_HlyC"/>
    <property type="match status" value="1"/>
</dbReference>
<dbReference type="Gene3D" id="3.10.580.10">
    <property type="entry name" value="CBS-domain"/>
    <property type="match status" value="1"/>
</dbReference>
<keyword evidence="8 10" id="KW-0472">Membrane</keyword>
<name>A0A921MQ15_9BACT</name>
<sequence>MDPDSYLSVFSAIEVTPPSGGAILAIILAGLFLCVSAFVSASEIAYFSLSSEELHEFDDDESTTNVLVKKLLAKPEYLLATILISNNLVNVAIVILCNFFFSDILHFHSDVLDFIFQTILLTFLLLLFGEVMPKFYANQKPVKWVKRSCRGLSLLEKIFSPLANLLVNSTQIVNKHMVRKRANISMNELSQALEMTQVEANDEKEMLEGIIKFGGKTVQEVMTARVDITDVEIRTDFKELLNLIIETGYSRLPVYDTTEDDIKGIIYSKDLLPYIGQDASFNWRKLMRRAYFVPETKMIDDLLEEFRTKKIHMAIVVDEFGGTSGIVTMEDILEEIVGDISDEYDEEEKNYVKLDDNTYIFEGKTVLNDFYKITGLDESEFGDKAEDAETLAGLILDIKEDFPKVKEQIDYGRCSFVVLELDKRRIGKVKVKINPAAPQDE</sequence>
<feature type="transmembrane region" description="Helical" evidence="11">
    <location>
        <begin position="114"/>
        <end position="137"/>
    </location>
</feature>